<dbReference type="Proteomes" id="UP001221142">
    <property type="component" value="Unassembled WGS sequence"/>
</dbReference>
<organism evidence="2 3">
    <name type="scientific">Roridomyces roridus</name>
    <dbReference type="NCBI Taxonomy" id="1738132"/>
    <lineage>
        <taxon>Eukaryota</taxon>
        <taxon>Fungi</taxon>
        <taxon>Dikarya</taxon>
        <taxon>Basidiomycota</taxon>
        <taxon>Agaricomycotina</taxon>
        <taxon>Agaricomycetes</taxon>
        <taxon>Agaricomycetidae</taxon>
        <taxon>Agaricales</taxon>
        <taxon>Marasmiineae</taxon>
        <taxon>Mycenaceae</taxon>
        <taxon>Roridomyces</taxon>
    </lineage>
</organism>
<comment type="caution">
    <text evidence="2">The sequence shown here is derived from an EMBL/GenBank/DDBJ whole genome shotgun (WGS) entry which is preliminary data.</text>
</comment>
<gene>
    <name evidence="2" type="ORF">FB45DRAFT_1068960</name>
</gene>
<dbReference type="EMBL" id="JARKIF010000066">
    <property type="protein sequence ID" value="KAJ7605867.1"/>
    <property type="molecule type" value="Genomic_DNA"/>
</dbReference>
<evidence type="ECO:0000256" key="1">
    <source>
        <dbReference type="SAM" id="SignalP"/>
    </source>
</evidence>
<keyword evidence="3" id="KW-1185">Reference proteome</keyword>
<feature type="chain" id="PRO_5041931833" evidence="1">
    <location>
        <begin position="22"/>
        <end position="78"/>
    </location>
</feature>
<feature type="signal peptide" evidence="1">
    <location>
        <begin position="1"/>
        <end position="21"/>
    </location>
</feature>
<evidence type="ECO:0000313" key="2">
    <source>
        <dbReference type="EMBL" id="KAJ7605867.1"/>
    </source>
</evidence>
<name>A0AAD7B003_9AGAR</name>
<accession>A0AAD7B003</accession>
<dbReference type="AlphaFoldDB" id="A0AAD7B003"/>
<reference evidence="2" key="1">
    <citation type="submission" date="2023-03" db="EMBL/GenBank/DDBJ databases">
        <title>Massive genome expansion in bonnet fungi (Mycena s.s.) driven by repeated elements and novel gene families across ecological guilds.</title>
        <authorList>
            <consortium name="Lawrence Berkeley National Laboratory"/>
            <person name="Harder C.B."/>
            <person name="Miyauchi S."/>
            <person name="Viragh M."/>
            <person name="Kuo A."/>
            <person name="Thoen E."/>
            <person name="Andreopoulos B."/>
            <person name="Lu D."/>
            <person name="Skrede I."/>
            <person name="Drula E."/>
            <person name="Henrissat B."/>
            <person name="Morin E."/>
            <person name="Kohler A."/>
            <person name="Barry K."/>
            <person name="LaButti K."/>
            <person name="Morin E."/>
            <person name="Salamov A."/>
            <person name="Lipzen A."/>
            <person name="Mereny Z."/>
            <person name="Hegedus B."/>
            <person name="Baldrian P."/>
            <person name="Stursova M."/>
            <person name="Weitz H."/>
            <person name="Taylor A."/>
            <person name="Grigoriev I.V."/>
            <person name="Nagy L.G."/>
            <person name="Martin F."/>
            <person name="Kauserud H."/>
        </authorList>
    </citation>
    <scope>NUCLEOTIDE SEQUENCE</scope>
    <source>
        <strain evidence="2">9284</strain>
    </source>
</reference>
<sequence length="78" mass="8550">MRFTLPSLLLTVVYMALLTNALVTREINADANAPTDISADAGIGKYQDCNFEKSTELVFKDRSALLPVDQTDVITLES</sequence>
<evidence type="ECO:0000313" key="3">
    <source>
        <dbReference type="Proteomes" id="UP001221142"/>
    </source>
</evidence>
<protein>
    <submittedName>
        <fullName evidence="2">Uncharacterized protein</fullName>
    </submittedName>
</protein>
<keyword evidence="1" id="KW-0732">Signal</keyword>
<proteinExistence type="predicted"/>